<feature type="compositionally biased region" description="Acidic residues" evidence="1">
    <location>
        <begin position="971"/>
        <end position="984"/>
    </location>
</feature>
<evidence type="ECO:0000313" key="4">
    <source>
        <dbReference type="Proteomes" id="UP000028828"/>
    </source>
</evidence>
<evidence type="ECO:0000256" key="1">
    <source>
        <dbReference type="SAM" id="MobiDB-lite"/>
    </source>
</evidence>
<feature type="region of interest" description="Disordered" evidence="1">
    <location>
        <begin position="1"/>
        <end position="41"/>
    </location>
</feature>
<evidence type="ECO:0000259" key="2">
    <source>
        <dbReference type="PROSITE" id="PS50280"/>
    </source>
</evidence>
<sequence length="1066" mass="116134">MTSVLRPGLPRHLTPSNTKMSPLSSSSLSSSSSSSSSASSPSSSPPSLCCSLCSPCLACPSPGALGLALPLTAQTACPSRLAFRQRLLERLGLPTSVAYLPSRDVSPFAIRRLCAQLVDAFRICYMSDQDLYFADAVARELEREARGRRAQRRRGGKVDALAVTPEDQGVSGKKKEAEEAPKNFCAVASGEGREKTRETMGMPVVAITPERFQEWGLLAACESPSNLRRALFEIQNRLRFLALKKGEVDAAVPLFDESELVVLESRTGAEGATSGASPESASMPVSSEDKRALLRPFVSHMQHLINRFCAPANAPVDARAEVDEAFTKKYHEEAKKLGVYVHPAIQVVKIPGAGRGLMCSTSVPAGTTVVDVPETAMVNVYGGLRDPAFAHVVKFLLTLRPAHPPNEADEGAPADARPAASDSAASAVPLVDTDTVTLLYFLFEVERGDASRFRFFFQEMVPPPRDERQQPLLLGPPEIPEFLGDTPLVRTIDESQLKAFNLFRRLLPVLRDTFSSYEKFLALCFPDGGEQAAAAGAGARGEPTDAEKRRQWEEISAFLGALDLQKFIWGQGLMGSRAFAVKVPPPASFPGWEVDLRRAEGGEGVTAEQSDEVSPLESNHKRAKVSALACARSDGGFSADHGDTEADPEEDGDDNDEDAVPFLPELREKHSAPTLYRARLDSSSSSSSFCSSALCGGGDGGDNAGLICIPDHPTTFLLFADLMNHHVHSQCAFPFFDSVTRSARIVVQADLPPRAQLFIFYGPMQSWELLAHYGFTTSTFYGLAPGAEPRCEAACCGGWNFTRETKGNPYDTLTLSFEPPDDDSDEETRRLLLRLFDVPRESLLRTGLPHFSSRLLDCLRISLHPEVDTLVASLHRQRRALEREAHREEAAVRAVRCHSETVEAGTKKNPCAEGQNGDCGQSPGNKRARGCAHRWAFSVLFRGDGYCCGESGELAEAAETEPKTCQGSDLGDSESEAEEETENEEDLLVTKSCCVPVAQTAHELLEARKAGLAQLQAWQLDEMQRPHWYDAWADRAEAFLENQIELFSRIYDLFATAPDDAVLTKD</sequence>
<dbReference type="GO" id="GO:0016279">
    <property type="term" value="F:protein-lysine N-methyltransferase activity"/>
    <property type="evidence" value="ECO:0007669"/>
    <property type="project" value="TreeGrafter"/>
</dbReference>
<feature type="compositionally biased region" description="Acidic residues" evidence="1">
    <location>
        <begin position="645"/>
        <end position="659"/>
    </location>
</feature>
<feature type="domain" description="SET" evidence="2">
    <location>
        <begin position="343"/>
        <end position="762"/>
    </location>
</feature>
<dbReference type="EMBL" id="AEYI02001029">
    <property type="protein sequence ID" value="KFG42360.1"/>
    <property type="molecule type" value="Genomic_DNA"/>
</dbReference>
<reference evidence="3 4" key="1">
    <citation type="submission" date="2014-03" db="EMBL/GenBank/DDBJ databases">
        <authorList>
            <person name="Sibley D."/>
            <person name="Venepally P."/>
            <person name="Karamycheva S."/>
            <person name="Hadjithomas M."/>
            <person name="Khan A."/>
            <person name="Brunk B."/>
            <person name="Roos D."/>
            <person name="Caler E."/>
            <person name="Lorenzi H."/>
        </authorList>
    </citation>
    <scope>NUCLEOTIDE SEQUENCE [LARGE SCALE GENOMIC DNA]</scope>
    <source>
        <strain evidence="4">p89</strain>
    </source>
</reference>
<accession>A0A086KD92</accession>
<feature type="region of interest" description="Disordered" evidence="1">
    <location>
        <begin position="958"/>
        <end position="984"/>
    </location>
</feature>
<dbReference type="Gene3D" id="3.90.1410.10">
    <property type="entry name" value="set domain protein methyltransferase, domain 1"/>
    <property type="match status" value="1"/>
</dbReference>
<comment type="caution">
    <text evidence="3">The sequence shown here is derived from an EMBL/GenBank/DDBJ whole genome shotgun (WGS) entry which is preliminary data.</text>
</comment>
<gene>
    <name evidence="3" type="ORF">TGP89_227390</name>
</gene>
<dbReference type="PROSITE" id="PS50280">
    <property type="entry name" value="SET"/>
    <property type="match status" value="1"/>
</dbReference>
<dbReference type="PANTHER" id="PTHR13271:SF155">
    <property type="entry name" value="SET DOMAIN-CONTAINING PROTEIN"/>
    <property type="match status" value="1"/>
</dbReference>
<dbReference type="Proteomes" id="UP000028828">
    <property type="component" value="Unassembled WGS sequence"/>
</dbReference>
<organism evidence="3 4">
    <name type="scientific">Toxoplasma gondii p89</name>
    <dbReference type="NCBI Taxonomy" id="943119"/>
    <lineage>
        <taxon>Eukaryota</taxon>
        <taxon>Sar</taxon>
        <taxon>Alveolata</taxon>
        <taxon>Apicomplexa</taxon>
        <taxon>Conoidasida</taxon>
        <taxon>Coccidia</taxon>
        <taxon>Eucoccidiorida</taxon>
        <taxon>Eimeriorina</taxon>
        <taxon>Sarcocystidae</taxon>
        <taxon>Toxoplasma</taxon>
    </lineage>
</organism>
<dbReference type="OrthoDB" id="341421at2759"/>
<feature type="region of interest" description="Disordered" evidence="1">
    <location>
        <begin position="601"/>
        <end position="620"/>
    </location>
</feature>
<proteinExistence type="predicted"/>
<dbReference type="AlphaFoldDB" id="A0A086KD92"/>
<dbReference type="VEuPathDB" id="ToxoDB:TGP89_227390"/>
<feature type="compositionally biased region" description="Low complexity" evidence="1">
    <location>
        <begin position="21"/>
        <end position="41"/>
    </location>
</feature>
<protein>
    <recommendedName>
        <fullName evidence="2">SET domain-containing protein</fullName>
    </recommendedName>
</protein>
<dbReference type="InterPro" id="IPR046341">
    <property type="entry name" value="SET_dom_sf"/>
</dbReference>
<feature type="region of interest" description="Disordered" evidence="1">
    <location>
        <begin position="634"/>
        <end position="660"/>
    </location>
</feature>
<dbReference type="InterPro" id="IPR001214">
    <property type="entry name" value="SET_dom"/>
</dbReference>
<dbReference type="InterPro" id="IPR050600">
    <property type="entry name" value="SETD3_SETD6_MTase"/>
</dbReference>
<dbReference type="SUPFAM" id="SSF82199">
    <property type="entry name" value="SET domain"/>
    <property type="match status" value="2"/>
</dbReference>
<name>A0A086KD92_TOXGO</name>
<dbReference type="PANTHER" id="PTHR13271">
    <property type="entry name" value="UNCHARACTERIZED PUTATIVE METHYLTRANSFERASE"/>
    <property type="match status" value="1"/>
</dbReference>
<evidence type="ECO:0000313" key="3">
    <source>
        <dbReference type="EMBL" id="KFG42360.1"/>
    </source>
</evidence>